<accession>A0ABN8NFF1</accession>
<name>A0ABN8NFF1_9CNID</name>
<organism evidence="3 4">
    <name type="scientific">Porites lobata</name>
    <dbReference type="NCBI Taxonomy" id="104759"/>
    <lineage>
        <taxon>Eukaryota</taxon>
        <taxon>Metazoa</taxon>
        <taxon>Cnidaria</taxon>
        <taxon>Anthozoa</taxon>
        <taxon>Hexacorallia</taxon>
        <taxon>Scleractinia</taxon>
        <taxon>Fungiina</taxon>
        <taxon>Poritidae</taxon>
        <taxon>Porites</taxon>
    </lineage>
</organism>
<keyword evidence="1" id="KW-0143">Chaperone</keyword>
<dbReference type="InterPro" id="IPR001623">
    <property type="entry name" value="DnaJ_domain"/>
</dbReference>
<sequence>MEDFWDVLVDKNKQDDFYSLLGCDELATTEQINAEFRQKAKECHPDKNPGDQAAKKLFERLKQARNTLCNEESRKKYDKWHKSGIAVPYEQWLELSGAVHTSLHWAAKPRKELMLDWKKSEEKNLNECLNEEENAKHRRLQSPCVSIQHCARPPRRCGWSLMRSTHISKFRKYEI</sequence>
<evidence type="ECO:0000256" key="1">
    <source>
        <dbReference type="ARBA" id="ARBA00023186"/>
    </source>
</evidence>
<dbReference type="PANTHER" id="PTHR44500:SF1">
    <property type="entry name" value="DNAJ HOMOLOG SUBFAMILY C MEMBER 12"/>
    <property type="match status" value="1"/>
</dbReference>
<feature type="domain" description="J" evidence="2">
    <location>
        <begin position="16"/>
        <end position="81"/>
    </location>
</feature>
<evidence type="ECO:0000259" key="2">
    <source>
        <dbReference type="PROSITE" id="PS50076"/>
    </source>
</evidence>
<dbReference type="InterPro" id="IPR029827">
    <property type="entry name" value="JDP1-like"/>
</dbReference>
<dbReference type="SMART" id="SM00271">
    <property type="entry name" value="DnaJ"/>
    <property type="match status" value="1"/>
</dbReference>
<comment type="caution">
    <text evidence="3">The sequence shown here is derived from an EMBL/GenBank/DDBJ whole genome shotgun (WGS) entry which is preliminary data.</text>
</comment>
<dbReference type="PRINTS" id="PR00625">
    <property type="entry name" value="JDOMAIN"/>
</dbReference>
<gene>
    <name evidence="3" type="ORF">PLOB_00012629</name>
</gene>
<dbReference type="EMBL" id="CALNXK010000017">
    <property type="protein sequence ID" value="CAH3105016.1"/>
    <property type="molecule type" value="Genomic_DNA"/>
</dbReference>
<dbReference type="InterPro" id="IPR036869">
    <property type="entry name" value="J_dom_sf"/>
</dbReference>
<dbReference type="PANTHER" id="PTHR44500">
    <property type="entry name" value="DNAJ HOMOLOG SUBFAMILY C MEMBER 12"/>
    <property type="match status" value="1"/>
</dbReference>
<dbReference type="Proteomes" id="UP001159405">
    <property type="component" value="Unassembled WGS sequence"/>
</dbReference>
<evidence type="ECO:0000313" key="3">
    <source>
        <dbReference type="EMBL" id="CAH3105016.1"/>
    </source>
</evidence>
<dbReference type="Pfam" id="PF00226">
    <property type="entry name" value="DnaJ"/>
    <property type="match status" value="1"/>
</dbReference>
<dbReference type="PROSITE" id="PS50076">
    <property type="entry name" value="DNAJ_2"/>
    <property type="match status" value="1"/>
</dbReference>
<protein>
    <recommendedName>
        <fullName evidence="2">J domain-containing protein</fullName>
    </recommendedName>
</protein>
<dbReference type="Gene3D" id="1.10.287.110">
    <property type="entry name" value="DnaJ domain"/>
    <property type="match status" value="1"/>
</dbReference>
<dbReference type="SUPFAM" id="SSF46565">
    <property type="entry name" value="Chaperone J-domain"/>
    <property type="match status" value="1"/>
</dbReference>
<evidence type="ECO:0000313" key="4">
    <source>
        <dbReference type="Proteomes" id="UP001159405"/>
    </source>
</evidence>
<proteinExistence type="predicted"/>
<dbReference type="CDD" id="cd06257">
    <property type="entry name" value="DnaJ"/>
    <property type="match status" value="1"/>
</dbReference>
<keyword evidence="4" id="KW-1185">Reference proteome</keyword>
<reference evidence="3 4" key="1">
    <citation type="submission" date="2022-05" db="EMBL/GenBank/DDBJ databases">
        <authorList>
            <consortium name="Genoscope - CEA"/>
            <person name="William W."/>
        </authorList>
    </citation>
    <scope>NUCLEOTIDE SEQUENCE [LARGE SCALE GENOMIC DNA]</scope>
</reference>